<proteinExistence type="predicted"/>
<dbReference type="Proteomes" id="UP000490535">
    <property type="component" value="Unassembled WGS sequence"/>
</dbReference>
<dbReference type="EMBL" id="WNDP01000027">
    <property type="protein sequence ID" value="KAF1026179.1"/>
    <property type="molecule type" value="Genomic_DNA"/>
</dbReference>
<dbReference type="AlphaFoldDB" id="A0A833PH95"/>
<evidence type="ECO:0000313" key="2">
    <source>
        <dbReference type="Proteomes" id="UP000490535"/>
    </source>
</evidence>
<evidence type="ECO:0000313" key="1">
    <source>
        <dbReference type="EMBL" id="KAF1026179.1"/>
    </source>
</evidence>
<reference evidence="2" key="1">
    <citation type="journal article" date="2020" name="MBio">
        <title>Horizontal gene transfer to a defensive symbiont with a reduced genome amongst a multipartite beetle microbiome.</title>
        <authorList>
            <person name="Waterworth S.C."/>
            <person name="Florez L.V."/>
            <person name="Rees E.R."/>
            <person name="Hertweck C."/>
            <person name="Kaltenpoth M."/>
            <person name="Kwan J.C."/>
        </authorList>
    </citation>
    <scope>NUCLEOTIDE SEQUENCE [LARGE SCALE GENOMIC DNA]</scope>
</reference>
<name>A0A833PH95_ACIBZ</name>
<comment type="caution">
    <text evidence="1">The sequence shown here is derived from an EMBL/GenBank/DDBJ whole genome shotgun (WGS) entry which is preliminary data.</text>
</comment>
<gene>
    <name evidence="1" type="ORF">GAK29_01441</name>
</gene>
<sequence>MIKISNCIVDESENHIVKDIQYDSNSKITFTLFDGRIFLKNDVSMNDVNFALNSPDVVYKNWFEGGEMKSFDDANYSQRDCEVHNHAYYLGQQSKQAEIDSINRDLNHAFATVELQVAEIDRLRKRIDFLKQIIDYGLGEDDFKS</sequence>
<accession>A0A833PH95</accession>
<protein>
    <submittedName>
        <fullName evidence="1">Uncharacterized protein</fullName>
    </submittedName>
</protein>
<organism evidence="1 2">
    <name type="scientific">Acinetobacter bereziniae</name>
    <name type="common">Acinetobacter genomosp. 10</name>
    <dbReference type="NCBI Taxonomy" id="106648"/>
    <lineage>
        <taxon>Bacteria</taxon>
        <taxon>Pseudomonadati</taxon>
        <taxon>Pseudomonadota</taxon>
        <taxon>Gammaproteobacteria</taxon>
        <taxon>Moraxellales</taxon>
        <taxon>Moraxellaceae</taxon>
        <taxon>Acinetobacter</taxon>
    </lineage>
</organism>